<gene>
    <name evidence="8" type="primary">hddA</name>
    <name evidence="8" type="ORF">PsB1_0784</name>
</gene>
<comment type="caution">
    <text evidence="8">The sequence shown here is derived from an EMBL/GenBank/DDBJ whole genome shotgun (WGS) entry which is preliminary data.</text>
</comment>
<evidence type="ECO:0000256" key="5">
    <source>
        <dbReference type="ARBA" id="ARBA00038121"/>
    </source>
</evidence>
<dbReference type="PANTHER" id="PTHR32463">
    <property type="entry name" value="L-FUCOSE KINASE"/>
    <property type="match status" value="1"/>
</dbReference>
<keyword evidence="1" id="KW-0808">Transferase</keyword>
<dbReference type="Gene3D" id="3.30.230.120">
    <property type="match status" value="1"/>
</dbReference>
<protein>
    <submittedName>
        <fullName evidence="8">Dehydrogenase</fullName>
    </submittedName>
</protein>
<keyword evidence="3" id="KW-0418">Kinase</keyword>
<dbReference type="InterPro" id="IPR020568">
    <property type="entry name" value="Ribosomal_Su5_D2-typ_SF"/>
</dbReference>
<dbReference type="SUPFAM" id="SSF54211">
    <property type="entry name" value="Ribosomal protein S5 domain 2-like"/>
    <property type="match status" value="1"/>
</dbReference>
<evidence type="ECO:0000256" key="1">
    <source>
        <dbReference type="ARBA" id="ARBA00022679"/>
    </source>
</evidence>
<dbReference type="PANTHER" id="PTHR32463:SF0">
    <property type="entry name" value="L-FUCOSE KINASE"/>
    <property type="match status" value="1"/>
</dbReference>
<dbReference type="InterPro" id="IPR014606">
    <property type="entry name" value="Heptose_7-P_kinase"/>
</dbReference>
<evidence type="ECO:0000256" key="2">
    <source>
        <dbReference type="ARBA" id="ARBA00022741"/>
    </source>
</evidence>
<keyword evidence="9" id="KW-1185">Reference proteome</keyword>
<accession>A0ABQ4PUC4</accession>
<feature type="domain" description="GHMP kinase C-terminal" evidence="7">
    <location>
        <begin position="266"/>
        <end position="338"/>
    </location>
</feature>
<dbReference type="InterPro" id="IPR052203">
    <property type="entry name" value="GHMP_Kinase-Related"/>
</dbReference>
<evidence type="ECO:0000259" key="7">
    <source>
        <dbReference type="Pfam" id="PF08544"/>
    </source>
</evidence>
<dbReference type="SUPFAM" id="SSF55060">
    <property type="entry name" value="GHMP Kinase, C-terminal domain"/>
    <property type="match status" value="1"/>
</dbReference>
<evidence type="ECO:0000256" key="4">
    <source>
        <dbReference type="ARBA" id="ARBA00022840"/>
    </source>
</evidence>
<evidence type="ECO:0000259" key="6">
    <source>
        <dbReference type="Pfam" id="PF00288"/>
    </source>
</evidence>
<dbReference type="EMBL" id="BPFZ01000003">
    <property type="protein sequence ID" value="GIU66630.1"/>
    <property type="molecule type" value="Genomic_DNA"/>
</dbReference>
<dbReference type="PIRSF" id="PIRSF036406">
    <property type="entry name" value="Hept_kin"/>
    <property type="match status" value="1"/>
</dbReference>
<proteinExistence type="inferred from homology"/>
<evidence type="ECO:0000256" key="3">
    <source>
        <dbReference type="ARBA" id="ARBA00022777"/>
    </source>
</evidence>
<dbReference type="InterPro" id="IPR013750">
    <property type="entry name" value="GHMP_kinase_C_dom"/>
</dbReference>
<dbReference type="InterPro" id="IPR001174">
    <property type="entry name" value="HddA/FKP"/>
</dbReference>
<dbReference type="RefSeq" id="WP_284359235.1">
    <property type="nucleotide sequence ID" value="NZ_BPFZ01000003.1"/>
</dbReference>
<reference evidence="8" key="2">
    <citation type="journal article" date="2023" name="ISME Commun">
        <title>Characterization of a bloom-associated alphaproteobacterial lineage, 'Candidatus Phycosocius': insights into freshwater algal-bacterial interactions.</title>
        <authorList>
            <person name="Tanabe Y."/>
            <person name="Yamaguchi H."/>
            <person name="Yoshida M."/>
            <person name="Kai A."/>
            <person name="Okazaki Y."/>
        </authorList>
    </citation>
    <scope>NUCLEOTIDE SEQUENCE</scope>
    <source>
        <strain evidence="8">BOTRYCO-1</strain>
    </source>
</reference>
<keyword evidence="4" id="KW-0067">ATP-binding</keyword>
<feature type="domain" description="GHMP kinase N-terminal" evidence="6">
    <location>
        <begin position="104"/>
        <end position="192"/>
    </location>
</feature>
<sequence length="366" mass="40144">MEKLSRDRTYSNTIHFDNVHNGDPLIIRARAPLRLGLGGGGTDVSPFCDLYGGYVLNGAIDRYAYAVIKTLDEPMVRFLATDLQIELEIPAQVPLPLDGQLDLHKAVYNHIVHHFNGNKPISLELSTLCDAPAGSGLGSSSTLVVAMIRAFGELLNLPLDDYTIAHIAYQIERVDCGFQGGRQDQYSATFGGFNFMEFYANERALINPLRIKNWIICELESSLVLYFTGVSRESAHIIADQSNNIKIGASDALEAMHGIKSEASAMKECLLRGDFPGLVESMRMGWVNKKRSAKTVSNPHIDTIYDAAIRAGAMAGKVSGAGGGGFMWFFVPTEKRMDVIRTLNSFGGQVSNCHFTKYGAQAWRIA</sequence>
<evidence type="ECO:0000313" key="8">
    <source>
        <dbReference type="EMBL" id="GIU66630.1"/>
    </source>
</evidence>
<organism evidence="8 9">
    <name type="scientific">Candidatus Phycosocius spiralis</name>
    <dbReference type="NCBI Taxonomy" id="2815099"/>
    <lineage>
        <taxon>Bacteria</taxon>
        <taxon>Pseudomonadati</taxon>
        <taxon>Pseudomonadota</taxon>
        <taxon>Alphaproteobacteria</taxon>
        <taxon>Caulobacterales</taxon>
        <taxon>Caulobacterales incertae sedis</taxon>
        <taxon>Candidatus Phycosocius</taxon>
    </lineage>
</organism>
<dbReference type="Pfam" id="PF00288">
    <property type="entry name" value="GHMP_kinases_N"/>
    <property type="match status" value="1"/>
</dbReference>
<dbReference type="Proteomes" id="UP001161064">
    <property type="component" value="Unassembled WGS sequence"/>
</dbReference>
<dbReference type="InterPro" id="IPR006204">
    <property type="entry name" value="GHMP_kinase_N_dom"/>
</dbReference>
<dbReference type="Pfam" id="PF08544">
    <property type="entry name" value="GHMP_kinases_C"/>
    <property type="match status" value="1"/>
</dbReference>
<keyword evidence="2" id="KW-0547">Nucleotide-binding</keyword>
<evidence type="ECO:0000313" key="9">
    <source>
        <dbReference type="Proteomes" id="UP001161064"/>
    </source>
</evidence>
<reference evidence="8" key="1">
    <citation type="submission" date="2021-05" db="EMBL/GenBank/DDBJ databases">
        <authorList>
            <person name="Tanabe Y."/>
        </authorList>
    </citation>
    <scope>NUCLEOTIDE SEQUENCE</scope>
    <source>
        <strain evidence="8">BOTRYCO-1</strain>
    </source>
</reference>
<name>A0ABQ4PUC4_9PROT</name>
<dbReference type="PRINTS" id="PR00960">
    <property type="entry name" value="LMBPPROTEIN"/>
</dbReference>
<dbReference type="InterPro" id="IPR036554">
    <property type="entry name" value="GHMP_kinase_C_sf"/>
</dbReference>
<comment type="similarity">
    <text evidence="5">Belongs to the GHMP kinase family.</text>
</comment>